<comment type="pathway">
    <text evidence="2">Secondary metabolite biosynthesis.</text>
</comment>
<comment type="similarity">
    <text evidence="3">Belongs to the wax synthase family.</text>
</comment>
<dbReference type="EMBL" id="SFCI01000603">
    <property type="protein sequence ID" value="TFY78854.1"/>
    <property type="molecule type" value="Genomic_DNA"/>
</dbReference>
<dbReference type="GO" id="GO:0006629">
    <property type="term" value="P:lipid metabolic process"/>
    <property type="evidence" value="ECO:0007669"/>
    <property type="project" value="InterPro"/>
</dbReference>
<keyword evidence="11" id="KW-1185">Reference proteome</keyword>
<evidence type="ECO:0000256" key="5">
    <source>
        <dbReference type="ARBA" id="ARBA00022692"/>
    </source>
</evidence>
<proteinExistence type="inferred from homology"/>
<comment type="caution">
    <text evidence="10">The sequence shown here is derived from an EMBL/GenBank/DDBJ whole genome shotgun (WGS) entry which is preliminary data.</text>
</comment>
<evidence type="ECO:0000313" key="10">
    <source>
        <dbReference type="EMBL" id="TFY78854.1"/>
    </source>
</evidence>
<feature type="domain" description="Wax synthase" evidence="9">
    <location>
        <begin position="86"/>
        <end position="162"/>
    </location>
</feature>
<dbReference type="Proteomes" id="UP000298061">
    <property type="component" value="Unassembled WGS sequence"/>
</dbReference>
<evidence type="ECO:0000256" key="1">
    <source>
        <dbReference type="ARBA" id="ARBA00004141"/>
    </source>
</evidence>
<dbReference type="OrthoDB" id="1077582at2759"/>
<reference evidence="10 11" key="1">
    <citation type="submission" date="2019-02" db="EMBL/GenBank/DDBJ databases">
        <title>Genome sequencing of the rare red list fungi Hericium alpestre (H. flagellum).</title>
        <authorList>
            <person name="Buettner E."/>
            <person name="Kellner H."/>
        </authorList>
    </citation>
    <scope>NUCLEOTIDE SEQUENCE [LARGE SCALE GENOMIC DNA]</scope>
    <source>
        <strain evidence="10 11">DSM 108284</strain>
    </source>
</reference>
<evidence type="ECO:0000256" key="7">
    <source>
        <dbReference type="ARBA" id="ARBA00023136"/>
    </source>
</evidence>
<sequence>MAVQMFIVSDFAVFAQQSFILHPSTRPTITPGGTILDPTMALPSRYGKAALMTFIYAFQLSATFIWGYSLGTILGVGVFQQSPAQWPPLFDAPWFATSIADFWSKRWQQVFKRSFVICGAKPAARLLGRPGGVLGAFLVSGLMHDLGMWGMGEGTEPTFMTGGFLLMGVGTLLEAGFERVTGRKVGGALGWCWTLGWVLTATIPITDALARRGFFESAMNPGDFRPAVLWIDVIKRWQTLHGA</sequence>
<dbReference type="InterPro" id="IPR044851">
    <property type="entry name" value="Wax_synthase"/>
</dbReference>
<evidence type="ECO:0000256" key="4">
    <source>
        <dbReference type="ARBA" id="ARBA00022679"/>
    </source>
</evidence>
<feature type="transmembrane region" description="Helical" evidence="8">
    <location>
        <begin position="54"/>
        <end position="79"/>
    </location>
</feature>
<protein>
    <recommendedName>
        <fullName evidence="9">Wax synthase domain-containing protein</fullName>
    </recommendedName>
</protein>
<keyword evidence="7 8" id="KW-0472">Membrane</keyword>
<dbReference type="GO" id="GO:0008374">
    <property type="term" value="F:O-acyltransferase activity"/>
    <property type="evidence" value="ECO:0007669"/>
    <property type="project" value="InterPro"/>
</dbReference>
<dbReference type="PANTHER" id="PTHR31595">
    <property type="entry name" value="LONG-CHAIN-ALCOHOL O-FATTY-ACYLTRANSFERASE 3-RELATED"/>
    <property type="match status" value="1"/>
</dbReference>
<keyword evidence="6 8" id="KW-1133">Transmembrane helix</keyword>
<feature type="transmembrane region" description="Helical" evidence="8">
    <location>
        <begin position="158"/>
        <end position="177"/>
    </location>
</feature>
<evidence type="ECO:0000256" key="8">
    <source>
        <dbReference type="SAM" id="Phobius"/>
    </source>
</evidence>
<dbReference type="AlphaFoldDB" id="A0A4Y9ZXC9"/>
<keyword evidence="4" id="KW-0808">Transferase</keyword>
<organism evidence="10 11">
    <name type="scientific">Hericium alpestre</name>
    <dbReference type="NCBI Taxonomy" id="135208"/>
    <lineage>
        <taxon>Eukaryota</taxon>
        <taxon>Fungi</taxon>
        <taxon>Dikarya</taxon>
        <taxon>Basidiomycota</taxon>
        <taxon>Agaricomycotina</taxon>
        <taxon>Agaricomycetes</taxon>
        <taxon>Russulales</taxon>
        <taxon>Hericiaceae</taxon>
        <taxon>Hericium</taxon>
    </lineage>
</organism>
<evidence type="ECO:0000313" key="11">
    <source>
        <dbReference type="Proteomes" id="UP000298061"/>
    </source>
</evidence>
<comment type="subcellular location">
    <subcellularLocation>
        <location evidence="1">Membrane</location>
        <topology evidence="1">Multi-pass membrane protein</topology>
    </subcellularLocation>
</comment>
<gene>
    <name evidence="10" type="ORF">EWM64_g5157</name>
</gene>
<evidence type="ECO:0000256" key="3">
    <source>
        <dbReference type="ARBA" id="ARBA00007282"/>
    </source>
</evidence>
<evidence type="ECO:0000256" key="6">
    <source>
        <dbReference type="ARBA" id="ARBA00022989"/>
    </source>
</evidence>
<dbReference type="PANTHER" id="PTHR31595:SF57">
    <property type="entry name" value="OS04G0481900 PROTEIN"/>
    <property type="match status" value="1"/>
</dbReference>
<keyword evidence="5 8" id="KW-0812">Transmembrane</keyword>
<evidence type="ECO:0000256" key="2">
    <source>
        <dbReference type="ARBA" id="ARBA00005179"/>
    </source>
</evidence>
<accession>A0A4Y9ZXC9</accession>
<dbReference type="InterPro" id="IPR032805">
    <property type="entry name" value="Wax_synthase_dom"/>
</dbReference>
<dbReference type="STRING" id="135208.A0A4Y9ZXC9"/>
<dbReference type="Pfam" id="PF13813">
    <property type="entry name" value="MBOAT_2"/>
    <property type="match status" value="1"/>
</dbReference>
<name>A0A4Y9ZXC9_9AGAM</name>
<dbReference type="GO" id="GO:0016020">
    <property type="term" value="C:membrane"/>
    <property type="evidence" value="ECO:0007669"/>
    <property type="project" value="UniProtKB-SubCell"/>
</dbReference>
<evidence type="ECO:0000259" key="9">
    <source>
        <dbReference type="Pfam" id="PF13813"/>
    </source>
</evidence>